<accession>A0ACC1Y4N8</accession>
<name>A0ACC1Y4N8_MELAZ</name>
<evidence type="ECO:0000313" key="1">
    <source>
        <dbReference type="EMBL" id="KAJ4718578.1"/>
    </source>
</evidence>
<protein>
    <submittedName>
        <fullName evidence="1">Beta-3 adrenergic receptor</fullName>
    </submittedName>
</protein>
<gene>
    <name evidence="1" type="ORF">OWV82_010239</name>
</gene>
<evidence type="ECO:0000313" key="2">
    <source>
        <dbReference type="Proteomes" id="UP001164539"/>
    </source>
</evidence>
<dbReference type="EMBL" id="CM051398">
    <property type="protein sequence ID" value="KAJ4718578.1"/>
    <property type="molecule type" value="Genomic_DNA"/>
</dbReference>
<dbReference type="Proteomes" id="UP001164539">
    <property type="component" value="Chromosome 5"/>
</dbReference>
<organism evidence="1 2">
    <name type="scientific">Melia azedarach</name>
    <name type="common">Chinaberry tree</name>
    <dbReference type="NCBI Taxonomy" id="155640"/>
    <lineage>
        <taxon>Eukaryota</taxon>
        <taxon>Viridiplantae</taxon>
        <taxon>Streptophyta</taxon>
        <taxon>Embryophyta</taxon>
        <taxon>Tracheophyta</taxon>
        <taxon>Spermatophyta</taxon>
        <taxon>Magnoliopsida</taxon>
        <taxon>eudicotyledons</taxon>
        <taxon>Gunneridae</taxon>
        <taxon>Pentapetalae</taxon>
        <taxon>rosids</taxon>
        <taxon>malvids</taxon>
        <taxon>Sapindales</taxon>
        <taxon>Meliaceae</taxon>
        <taxon>Melia</taxon>
    </lineage>
</organism>
<sequence length="212" mass="23687">MDFSSWLCSSSTKSMHVKIVHPGGHVELHDRPVMAAEIMLRNPRCIVAHPNVFKEPWAIVAPDTVLNLGQKFYVVPIGTIRKLQRLNSFKYSPPVEGDQTIKTCDDAEENSRNSRTSWKKVNRDSGSVRNPSKDKCFSDDNCFKCLIPGTKIDKGNGGNLSEGTTSASSSFSSSETKRLTRKRTKDLTKASPKSYATMDHWQPSLESITEEH</sequence>
<comment type="caution">
    <text evidence="1">The sequence shown here is derived from an EMBL/GenBank/DDBJ whole genome shotgun (WGS) entry which is preliminary data.</text>
</comment>
<keyword evidence="1" id="KW-0675">Receptor</keyword>
<proteinExistence type="predicted"/>
<keyword evidence="2" id="KW-1185">Reference proteome</keyword>
<reference evidence="1 2" key="1">
    <citation type="journal article" date="2023" name="Science">
        <title>Complex scaffold remodeling in plant triterpene biosynthesis.</title>
        <authorList>
            <person name="De La Pena R."/>
            <person name="Hodgson H."/>
            <person name="Liu J.C."/>
            <person name="Stephenson M.J."/>
            <person name="Martin A.C."/>
            <person name="Owen C."/>
            <person name="Harkess A."/>
            <person name="Leebens-Mack J."/>
            <person name="Jimenez L.E."/>
            <person name="Osbourn A."/>
            <person name="Sattely E.S."/>
        </authorList>
    </citation>
    <scope>NUCLEOTIDE SEQUENCE [LARGE SCALE GENOMIC DNA]</scope>
    <source>
        <strain evidence="2">cv. JPN11</strain>
        <tissue evidence="1">Leaf</tissue>
    </source>
</reference>